<evidence type="ECO:0000313" key="9">
    <source>
        <dbReference type="Proteomes" id="UP000184287"/>
    </source>
</evidence>
<feature type="domain" description="Secretin/TonB short N-terminal" evidence="6">
    <location>
        <begin position="86"/>
        <end position="136"/>
    </location>
</feature>
<dbReference type="InterPro" id="IPR011662">
    <property type="entry name" value="Secretin/TonB_short_N"/>
</dbReference>
<dbReference type="SUPFAM" id="SSF56935">
    <property type="entry name" value="Porins"/>
    <property type="match status" value="1"/>
</dbReference>
<feature type="domain" description="TonB-dependent receptor plug" evidence="7">
    <location>
        <begin position="244"/>
        <end position="350"/>
    </location>
</feature>
<keyword evidence="4 5" id="KW-0812">Transmembrane</keyword>
<comment type="similarity">
    <text evidence="4">Belongs to the TonB-dependent receptor family.</text>
</comment>
<dbReference type="GO" id="GO:0009279">
    <property type="term" value="C:cell outer membrane"/>
    <property type="evidence" value="ECO:0007669"/>
    <property type="project" value="UniProtKB-SubCell"/>
</dbReference>
<feature type="transmembrane region" description="Helical" evidence="5">
    <location>
        <begin position="37"/>
        <end position="55"/>
    </location>
</feature>
<evidence type="ECO:0000256" key="2">
    <source>
        <dbReference type="ARBA" id="ARBA00023136"/>
    </source>
</evidence>
<comment type="subcellular location">
    <subcellularLocation>
        <location evidence="4">Cell outer membrane</location>
        <topology evidence="4">Multi-pass membrane protein</topology>
    </subcellularLocation>
</comment>
<evidence type="ECO:0000313" key="8">
    <source>
        <dbReference type="EMBL" id="SHG57652.1"/>
    </source>
</evidence>
<keyword evidence="2 4" id="KW-0472">Membrane</keyword>
<dbReference type="Pfam" id="PF07715">
    <property type="entry name" value="Plug"/>
    <property type="match status" value="1"/>
</dbReference>
<evidence type="ECO:0000256" key="5">
    <source>
        <dbReference type="SAM" id="Phobius"/>
    </source>
</evidence>
<dbReference type="InterPro" id="IPR037066">
    <property type="entry name" value="Plug_dom_sf"/>
</dbReference>
<dbReference type="Pfam" id="PF07660">
    <property type="entry name" value="STN"/>
    <property type="match status" value="1"/>
</dbReference>
<dbReference type="InterPro" id="IPR012910">
    <property type="entry name" value="Plug_dom"/>
</dbReference>
<dbReference type="NCBIfam" id="TIGR04056">
    <property type="entry name" value="OMP_RagA_SusC"/>
    <property type="match status" value="1"/>
</dbReference>
<keyword evidence="9" id="KW-1185">Reference proteome</keyword>
<dbReference type="Gene3D" id="2.170.130.10">
    <property type="entry name" value="TonB-dependent receptor, plug domain"/>
    <property type="match status" value="1"/>
</dbReference>
<dbReference type="EMBL" id="FQUQ01000006">
    <property type="protein sequence ID" value="SHG57652.1"/>
    <property type="molecule type" value="Genomic_DNA"/>
</dbReference>
<dbReference type="Proteomes" id="UP000184287">
    <property type="component" value="Unassembled WGS sequence"/>
</dbReference>
<dbReference type="InterPro" id="IPR008969">
    <property type="entry name" value="CarboxyPept-like_regulatory"/>
</dbReference>
<organism evidence="8 9">
    <name type="scientific">Pedobacter caeni</name>
    <dbReference type="NCBI Taxonomy" id="288992"/>
    <lineage>
        <taxon>Bacteria</taxon>
        <taxon>Pseudomonadati</taxon>
        <taxon>Bacteroidota</taxon>
        <taxon>Sphingobacteriia</taxon>
        <taxon>Sphingobacteriales</taxon>
        <taxon>Sphingobacteriaceae</taxon>
        <taxon>Pedobacter</taxon>
    </lineage>
</organism>
<protein>
    <submittedName>
        <fullName evidence="8">TonB-linked outer membrane protein, SusC/RagA family</fullName>
    </submittedName>
</protein>
<name>A0A1M5KXQ9_9SPHI</name>
<evidence type="ECO:0000259" key="6">
    <source>
        <dbReference type="Pfam" id="PF07660"/>
    </source>
</evidence>
<dbReference type="InterPro" id="IPR039426">
    <property type="entry name" value="TonB-dep_rcpt-like"/>
</dbReference>
<dbReference type="NCBIfam" id="TIGR04057">
    <property type="entry name" value="SusC_RagA_signa"/>
    <property type="match status" value="1"/>
</dbReference>
<dbReference type="FunFam" id="2.170.130.10:FF:000003">
    <property type="entry name" value="SusC/RagA family TonB-linked outer membrane protein"/>
    <property type="match status" value="1"/>
</dbReference>
<evidence type="ECO:0000256" key="3">
    <source>
        <dbReference type="ARBA" id="ARBA00023237"/>
    </source>
</evidence>
<evidence type="ECO:0000256" key="4">
    <source>
        <dbReference type="PROSITE-ProRule" id="PRU01360"/>
    </source>
</evidence>
<sequence>MYKFYTRKVYDVTCHAQNQPFAKSWFSILKQPNQIKWLMRINLTIILLISVFMQYSNAANGQNVSLSRKSISMTDVFKEIKRQTGYDFVYRYDVIQKAKAITLNVKNESLLKVLDKCFDGQPLTYYIDEKTIVVVEKEVQARFSGTRPLDILIRGVIKDEAGLPLPGAGIRVKGSSVAGSAEVDGTFSIRVPDEKAILVITYIGYESQEVTVGTKTTLSIQLKPSGNALDQVEIAVVAFGTQKKESLVGAQSSVKASDLKQPVANISSMLAGRLPGLIAVNRNGEPGSDQADIWIRGITNIGGDRNPLIVVDGVPNRPINGLSPYDIESFTILKDAAATAVYGIRGANGVILVVTKQGKTGKPTIGVDYFQGLTSFTKQPKLIDGVDYMNLANEAGLTEFIRTANTGTYTPRYSAATIQKTASGEDPILYPNVDWLDAIFRRFGQNRTVTTNLSGGVTNARYYVSLGYYDETGLFKTDKSQSYNSSQKYSRYTVSTNLDWDITSSTKVNLGIRGVLGQGNNPGVDNAQGVFNQAFQINPTSFPVMYPNGYIPGISAQSDQRNPYADITRRGYRTFYNNSLFSNLRLTQDLKVVTPGLSLTGMFSFDVANSNTVNRNKRESTYYINPNDPYNADGSYKYGQTLQGQNFLGYAFTNGGDKKLYAELALNYKRDFGKHSVSGMVLYNQNDNLTPFAGNFTLSIPYRMMGVAGRASYAYNDRYFVEVNLGYNGSENFAPDKRFGLFPAFGVGWILSNEKFFENLKNTFQLVKFRYSDGIVGSGGSSSGYAGSEGERFYYLTKVGDANGYSFGLSRTGINGLNVTAYGVDVTWSETRKQDLGFELKTFNNKLSLIVDLFKEHRTGIFLGRGSVPNYIGLVSNPSGNLGETKNKGVDGSLEYNARFGKDFDVTFRANYTYNKDVLIENDQAPTKYAYQELRGSNILARSGYIAEKLFESQAEINASAKQFGTLLPGDIKYKDLNNDGIIDAFDRTIIGRGDVPSAMYGFGFSARYKGFDFGAFFQGQHNADIALSGDALQPFTASGGLGNLHSIATDRWTVENPRQDAFYPRLSYGVNNNNFQTSTWWQRDISFLRLKNLDFGYTLKNGVRAIGVNKLRIYFTGYNVFTISDFKIWDPELASNNGTKYPLVSTYSLGLTANF</sequence>
<keyword evidence="5" id="KW-1133">Transmembrane helix</keyword>
<accession>A0A1M5KXQ9</accession>
<dbReference type="InterPro" id="IPR023997">
    <property type="entry name" value="TonB-dep_OMP_SusC/RagA_CS"/>
</dbReference>
<evidence type="ECO:0000259" key="7">
    <source>
        <dbReference type="Pfam" id="PF07715"/>
    </source>
</evidence>
<keyword evidence="3 4" id="KW-0998">Cell outer membrane</keyword>
<dbReference type="Gene3D" id="2.60.40.1120">
    <property type="entry name" value="Carboxypeptidase-like, regulatory domain"/>
    <property type="match status" value="1"/>
</dbReference>
<keyword evidence="4" id="KW-1134">Transmembrane beta strand</keyword>
<evidence type="ECO:0000256" key="1">
    <source>
        <dbReference type="ARBA" id="ARBA00022448"/>
    </source>
</evidence>
<reference evidence="9" key="1">
    <citation type="submission" date="2016-11" db="EMBL/GenBank/DDBJ databases">
        <authorList>
            <person name="Varghese N."/>
            <person name="Submissions S."/>
        </authorList>
    </citation>
    <scope>NUCLEOTIDE SEQUENCE [LARGE SCALE GENOMIC DNA]</scope>
    <source>
        <strain evidence="9">DSM 16990</strain>
    </source>
</reference>
<dbReference type="InterPro" id="IPR023996">
    <property type="entry name" value="TonB-dep_OMP_SusC/RagA"/>
</dbReference>
<proteinExistence type="inferred from homology"/>
<gene>
    <name evidence="8" type="ORF">SAMN04488522_106136</name>
</gene>
<dbReference type="STRING" id="288992.SAMN04488522_106136"/>
<dbReference type="OrthoDB" id="601197at2"/>
<dbReference type="PROSITE" id="PS52016">
    <property type="entry name" value="TONB_DEPENDENT_REC_3"/>
    <property type="match status" value="1"/>
</dbReference>
<dbReference type="AlphaFoldDB" id="A0A1M5KXQ9"/>
<dbReference type="SUPFAM" id="SSF49464">
    <property type="entry name" value="Carboxypeptidase regulatory domain-like"/>
    <property type="match status" value="1"/>
</dbReference>
<dbReference type="Pfam" id="PF13715">
    <property type="entry name" value="CarbopepD_reg_2"/>
    <property type="match status" value="1"/>
</dbReference>
<keyword evidence="1 4" id="KW-0813">Transport</keyword>